<reference evidence="2" key="1">
    <citation type="journal article" date="2023" name="G3 (Bethesda)">
        <title>Genome assembly and association tests identify interacting loci associated with vigor, precocity, and sex in interspecific pistachio rootstocks.</title>
        <authorList>
            <person name="Palmer W."/>
            <person name="Jacygrad E."/>
            <person name="Sagayaradj S."/>
            <person name="Cavanaugh K."/>
            <person name="Han R."/>
            <person name="Bertier L."/>
            <person name="Beede B."/>
            <person name="Kafkas S."/>
            <person name="Golino D."/>
            <person name="Preece J."/>
            <person name="Michelmore R."/>
        </authorList>
    </citation>
    <scope>NUCLEOTIDE SEQUENCE [LARGE SCALE GENOMIC DNA]</scope>
</reference>
<sequence length="474" mass="52054">MASLSLCRWSVKTAADSSAIELSTNPCNYPVLFFCQSKRRRFVASAAHNSSSSSSSGSNASSISKKRIELDVYSSSQRKIVDNSKNEVVLASRKRRTISFKSLFGRRSLWRRILFASKKVRSIILLNVITVIYALIHACHGNDVKVLTSVYFNIVASNIPVLKEVEAIVDPAAFNAMRFAVSAIPFIPFMLQARDDVETRNAGIELGFWVSLGYLMQALGLITSDAGRASFISMFTVIVVPLLDSMLGAIVPAWTWFGAVMSVVGVAMLESSGSPPSVGDLLNFLSAVFFGVHMLRTEHISRSTSKKNFLPLLGYEVCVIALFSVTWYFVDSWFGSNQSWDPSSLTWAVFWDLMVAFPWIPALYTGIFSTGLCLWIEMAAMRDVSATETAIIYGLEPVWGAGFAWFLLGERWGAIGWLGAFLVLGGSLTVQLFGSSSPSDSIEDEERSKKGDQVEKGLSTSPVVISPREDVPKL</sequence>
<keyword evidence="2" id="KW-1185">Reference proteome</keyword>
<accession>A0ACC1BA51</accession>
<organism evidence="1 2">
    <name type="scientific">Pistacia atlantica</name>
    <dbReference type="NCBI Taxonomy" id="434234"/>
    <lineage>
        <taxon>Eukaryota</taxon>
        <taxon>Viridiplantae</taxon>
        <taxon>Streptophyta</taxon>
        <taxon>Embryophyta</taxon>
        <taxon>Tracheophyta</taxon>
        <taxon>Spermatophyta</taxon>
        <taxon>Magnoliopsida</taxon>
        <taxon>eudicotyledons</taxon>
        <taxon>Gunneridae</taxon>
        <taxon>Pentapetalae</taxon>
        <taxon>rosids</taxon>
        <taxon>malvids</taxon>
        <taxon>Sapindales</taxon>
        <taxon>Anacardiaceae</taxon>
        <taxon>Pistacia</taxon>
    </lineage>
</organism>
<evidence type="ECO:0000313" key="2">
    <source>
        <dbReference type="Proteomes" id="UP001164250"/>
    </source>
</evidence>
<gene>
    <name evidence="1" type="ORF">Patl1_15422</name>
</gene>
<comment type="caution">
    <text evidence="1">The sequence shown here is derived from an EMBL/GenBank/DDBJ whole genome shotgun (WGS) entry which is preliminary data.</text>
</comment>
<evidence type="ECO:0000313" key="1">
    <source>
        <dbReference type="EMBL" id="KAJ0095793.1"/>
    </source>
</evidence>
<proteinExistence type="predicted"/>
<dbReference type="Proteomes" id="UP001164250">
    <property type="component" value="Chromosome 6"/>
</dbReference>
<name>A0ACC1BA51_9ROSI</name>
<protein>
    <submittedName>
        <fullName evidence="1">Uncharacterized protein</fullName>
    </submittedName>
</protein>
<dbReference type="EMBL" id="CM047902">
    <property type="protein sequence ID" value="KAJ0095793.1"/>
    <property type="molecule type" value="Genomic_DNA"/>
</dbReference>